<comment type="caution">
    <text evidence="2">The sequence shown here is derived from an EMBL/GenBank/DDBJ whole genome shotgun (WGS) entry which is preliminary data.</text>
</comment>
<evidence type="ECO:0000313" key="3">
    <source>
        <dbReference type="Proteomes" id="UP001501570"/>
    </source>
</evidence>
<feature type="region of interest" description="Disordered" evidence="1">
    <location>
        <begin position="1"/>
        <end position="21"/>
    </location>
</feature>
<organism evidence="2 3">
    <name type="scientific">Rugosimonospora acidiphila</name>
    <dbReference type="NCBI Taxonomy" id="556531"/>
    <lineage>
        <taxon>Bacteria</taxon>
        <taxon>Bacillati</taxon>
        <taxon>Actinomycetota</taxon>
        <taxon>Actinomycetes</taxon>
        <taxon>Micromonosporales</taxon>
        <taxon>Micromonosporaceae</taxon>
        <taxon>Rugosimonospora</taxon>
    </lineage>
</organism>
<evidence type="ECO:0000313" key="2">
    <source>
        <dbReference type="EMBL" id="GAA5186999.1"/>
    </source>
</evidence>
<dbReference type="Proteomes" id="UP001501570">
    <property type="component" value="Unassembled WGS sequence"/>
</dbReference>
<dbReference type="Gene3D" id="2.60.120.260">
    <property type="entry name" value="Galactose-binding domain-like"/>
    <property type="match status" value="1"/>
</dbReference>
<dbReference type="InterPro" id="IPR008979">
    <property type="entry name" value="Galactose-bd-like_sf"/>
</dbReference>
<dbReference type="EMBL" id="BAABJQ010000009">
    <property type="protein sequence ID" value="GAA5186999.1"/>
    <property type="molecule type" value="Genomic_DNA"/>
</dbReference>
<dbReference type="SUPFAM" id="SSF49785">
    <property type="entry name" value="Galactose-binding domain-like"/>
    <property type="match status" value="1"/>
</dbReference>
<reference evidence="3" key="1">
    <citation type="journal article" date="2019" name="Int. J. Syst. Evol. Microbiol.">
        <title>The Global Catalogue of Microorganisms (GCM) 10K type strain sequencing project: providing services to taxonomists for standard genome sequencing and annotation.</title>
        <authorList>
            <consortium name="The Broad Institute Genomics Platform"/>
            <consortium name="The Broad Institute Genome Sequencing Center for Infectious Disease"/>
            <person name="Wu L."/>
            <person name="Ma J."/>
        </authorList>
    </citation>
    <scope>NUCLEOTIDE SEQUENCE [LARGE SCALE GENOMIC DNA]</scope>
    <source>
        <strain evidence="3">JCM 18304</strain>
    </source>
</reference>
<accession>A0ABP9RU37</accession>
<proteinExistence type="predicted"/>
<name>A0ABP9RU37_9ACTN</name>
<gene>
    <name evidence="2" type="ORF">GCM10023322_34360</name>
</gene>
<sequence length="61" mass="6307">MSSSNFPRFDVNANTGEPEVGDRRRVVATNRVHLGAGSRVVLPVLPAGDGPGDAGAIHRGV</sequence>
<keyword evidence="3" id="KW-1185">Reference proteome</keyword>
<protein>
    <submittedName>
        <fullName evidence="2">Uncharacterized protein</fullName>
    </submittedName>
</protein>
<evidence type="ECO:0000256" key="1">
    <source>
        <dbReference type="SAM" id="MobiDB-lite"/>
    </source>
</evidence>